<evidence type="ECO:0008006" key="3">
    <source>
        <dbReference type="Google" id="ProtNLM"/>
    </source>
</evidence>
<name>A0ABT8G366_9MICO</name>
<dbReference type="Proteomes" id="UP001172738">
    <property type="component" value="Unassembled WGS sequence"/>
</dbReference>
<evidence type="ECO:0000313" key="2">
    <source>
        <dbReference type="Proteomes" id="UP001172738"/>
    </source>
</evidence>
<gene>
    <name evidence="1" type="ORF">QQX04_11260</name>
</gene>
<organism evidence="1 2">
    <name type="scientific">Demequina zhanjiangensis</name>
    <dbReference type="NCBI Taxonomy" id="3051659"/>
    <lineage>
        <taxon>Bacteria</taxon>
        <taxon>Bacillati</taxon>
        <taxon>Actinomycetota</taxon>
        <taxon>Actinomycetes</taxon>
        <taxon>Micrococcales</taxon>
        <taxon>Demequinaceae</taxon>
        <taxon>Demequina</taxon>
    </lineage>
</organism>
<dbReference type="RefSeq" id="WP_301129225.1">
    <property type="nucleotide sequence ID" value="NZ_JAUHPV010000006.1"/>
</dbReference>
<protein>
    <recommendedName>
        <fullName evidence="3">HTH cro/C1-type domain-containing protein</fullName>
    </recommendedName>
</protein>
<keyword evidence="2" id="KW-1185">Reference proteome</keyword>
<evidence type="ECO:0000313" key="1">
    <source>
        <dbReference type="EMBL" id="MDN4473570.1"/>
    </source>
</evidence>
<accession>A0ABT8G366</accession>
<comment type="caution">
    <text evidence="1">The sequence shown here is derived from an EMBL/GenBank/DDBJ whole genome shotgun (WGS) entry which is preliminary data.</text>
</comment>
<dbReference type="EMBL" id="JAUHPV010000006">
    <property type="protein sequence ID" value="MDN4473570.1"/>
    <property type="molecule type" value="Genomic_DNA"/>
</dbReference>
<proteinExistence type="predicted"/>
<sequence>MALPKRTQRLARFLAYDGITHKQLAVALSDPDLGIEVTENEVKTLVRGCRYPTPRELERISAIFNGLPPDVFFEKSMLVYKDATSWPPHGRGFRTGRNA</sequence>
<reference evidence="1" key="1">
    <citation type="submission" date="2023-06" db="EMBL/GenBank/DDBJ databases">
        <title>SYSU T00b26.</title>
        <authorList>
            <person name="Gao L."/>
            <person name="Fang B.-Z."/>
            <person name="Li W.-J."/>
        </authorList>
    </citation>
    <scope>NUCLEOTIDE SEQUENCE</scope>
    <source>
        <strain evidence="1">SYSU T00b26</strain>
    </source>
</reference>